<keyword evidence="2" id="KW-1185">Reference proteome</keyword>
<name>A0A1H3JTQ1_9FIRM</name>
<accession>A0A1H3JTQ1</accession>
<evidence type="ECO:0000313" key="2">
    <source>
        <dbReference type="Proteomes" id="UP000183918"/>
    </source>
</evidence>
<gene>
    <name evidence="1" type="ORF">SAMN02910414_01554</name>
</gene>
<dbReference type="EMBL" id="FNPG01000017">
    <property type="protein sequence ID" value="SDY42895.1"/>
    <property type="molecule type" value="Genomic_DNA"/>
</dbReference>
<organism evidence="1 2">
    <name type="scientific">Lachnobacterium bovis DSM 14045</name>
    <dbReference type="NCBI Taxonomy" id="1122142"/>
    <lineage>
        <taxon>Bacteria</taxon>
        <taxon>Bacillati</taxon>
        <taxon>Bacillota</taxon>
        <taxon>Clostridia</taxon>
        <taxon>Lachnospirales</taxon>
        <taxon>Lachnospiraceae</taxon>
        <taxon>Lachnobacterium</taxon>
    </lineage>
</organism>
<dbReference type="AlphaFoldDB" id="A0A1H3JTQ1"/>
<proteinExistence type="predicted"/>
<dbReference type="RefSeq" id="WP_074717752.1">
    <property type="nucleotide sequence ID" value="NZ_FNPG01000017.1"/>
</dbReference>
<dbReference type="Proteomes" id="UP000183918">
    <property type="component" value="Unassembled WGS sequence"/>
</dbReference>
<protein>
    <submittedName>
        <fullName evidence="1">Uncharacterized protein</fullName>
    </submittedName>
</protein>
<evidence type="ECO:0000313" key="1">
    <source>
        <dbReference type="EMBL" id="SDY42895.1"/>
    </source>
</evidence>
<reference evidence="1 2" key="1">
    <citation type="submission" date="2016-10" db="EMBL/GenBank/DDBJ databases">
        <authorList>
            <person name="de Groot N.N."/>
        </authorList>
    </citation>
    <scope>NUCLEOTIDE SEQUENCE [LARGE SCALE GENOMIC DNA]</scope>
    <source>
        <strain evidence="1 2">DSM 14045</strain>
    </source>
</reference>
<sequence length="219" mass="25533">MEAVTNKVANHMLSFIHTYEAYRVPKGTKVKNSNGEETVLSEDEDVLVLTEKSTEQMNKDKNEYVTSLEIKANMAQERTKIEAEKKDAMDKAKIMAVFRNMANGDMVPPSDERKLLEYDDKMYQAAKSLQYLSRINKEKIKKKSSEWDEDEEKAYEEKMKILHENEREARESIGSNMEVFEAKQRKHIVELPNENVDFSKMRTLKVGDLFEGIIFDFMI</sequence>
<dbReference type="OrthoDB" id="2086126at2"/>